<name>A0A8J5NPI3_FUSOX</name>
<proteinExistence type="predicted"/>
<dbReference type="Proteomes" id="UP000693942">
    <property type="component" value="Unassembled WGS sequence"/>
</dbReference>
<sequence length="230" mass="25523">MLLFDCKDDCHEELQNRAKQIKYSLEDMIKAPNAGAGLLLPRVSQPAAVQKLFDFFYDQYREKMYKWAREKGLQITKKTFRGPQIILLKDSGTLYVAKDRVLFSIVISRPSEHQFADEEHGYRGPKVKSSRVSQAEASSTNASPLPPASINIMYSTSDSSLRRTLTGLEIGDVIILEAGERLVVDGRSNSSKAQSICLVSATHITSSGMAGEGGWKEDAVKEEEGNEYAI</sequence>
<accession>A0A8J5NPI3</accession>
<evidence type="ECO:0000313" key="2">
    <source>
        <dbReference type="EMBL" id="KAG7408938.1"/>
    </source>
</evidence>
<feature type="region of interest" description="Disordered" evidence="1">
    <location>
        <begin position="116"/>
        <end position="143"/>
    </location>
</feature>
<organism evidence="2 3">
    <name type="scientific">Fusarium oxysporum f. sp. raphani</name>
    <dbReference type="NCBI Taxonomy" id="96318"/>
    <lineage>
        <taxon>Eukaryota</taxon>
        <taxon>Fungi</taxon>
        <taxon>Dikarya</taxon>
        <taxon>Ascomycota</taxon>
        <taxon>Pezizomycotina</taxon>
        <taxon>Sordariomycetes</taxon>
        <taxon>Hypocreomycetidae</taxon>
        <taxon>Hypocreales</taxon>
        <taxon>Nectriaceae</taxon>
        <taxon>Fusarium</taxon>
        <taxon>Fusarium oxysporum species complex</taxon>
    </lineage>
</organism>
<evidence type="ECO:0000256" key="1">
    <source>
        <dbReference type="SAM" id="MobiDB-lite"/>
    </source>
</evidence>
<feature type="region of interest" description="Disordered" evidence="1">
    <location>
        <begin position="208"/>
        <end position="230"/>
    </location>
</feature>
<dbReference type="AlphaFoldDB" id="A0A8J5NPI3"/>
<gene>
    <name evidence="2" type="ORF">Forpi1262_v017935</name>
</gene>
<reference evidence="2" key="1">
    <citation type="submission" date="2021-04" db="EMBL/GenBank/DDBJ databases">
        <title>First draft genome resource for Brassicaceae pathogens Fusarium oxysporum f. sp. raphani and Fusarium oxysporum f. sp. rapae.</title>
        <authorList>
            <person name="Asai S."/>
        </authorList>
    </citation>
    <scope>NUCLEOTIDE SEQUENCE</scope>
    <source>
        <strain evidence="2">Tf1262</strain>
    </source>
</reference>
<comment type="caution">
    <text evidence="2">The sequence shown here is derived from an EMBL/GenBank/DDBJ whole genome shotgun (WGS) entry which is preliminary data.</text>
</comment>
<protein>
    <submittedName>
        <fullName evidence="2">Uncharacterized protein</fullName>
    </submittedName>
</protein>
<feature type="compositionally biased region" description="Polar residues" evidence="1">
    <location>
        <begin position="130"/>
        <end position="143"/>
    </location>
</feature>
<dbReference type="EMBL" id="JAELUR010000028">
    <property type="protein sequence ID" value="KAG7408938.1"/>
    <property type="molecule type" value="Genomic_DNA"/>
</dbReference>
<evidence type="ECO:0000313" key="3">
    <source>
        <dbReference type="Proteomes" id="UP000693942"/>
    </source>
</evidence>
<feature type="compositionally biased region" description="Basic and acidic residues" evidence="1">
    <location>
        <begin position="214"/>
        <end position="223"/>
    </location>
</feature>